<feature type="compositionally biased region" description="Basic and acidic residues" evidence="1">
    <location>
        <begin position="76"/>
        <end position="87"/>
    </location>
</feature>
<feature type="compositionally biased region" description="Polar residues" evidence="1">
    <location>
        <begin position="33"/>
        <end position="47"/>
    </location>
</feature>
<dbReference type="AlphaFoldDB" id="A0A1D3CTM0"/>
<protein>
    <submittedName>
        <fullName evidence="2">Uncharacterized protein</fullName>
    </submittedName>
</protein>
<evidence type="ECO:0000313" key="2">
    <source>
        <dbReference type="EMBL" id="OEH74536.1"/>
    </source>
</evidence>
<reference evidence="2 3" key="1">
    <citation type="journal article" date="2016" name="BMC Genomics">
        <title>Comparative genomics reveals Cyclospora cayetanensis possesses coccidia-like metabolism and invasion components but unique surface antigens.</title>
        <authorList>
            <person name="Liu S."/>
            <person name="Wang L."/>
            <person name="Zheng H."/>
            <person name="Xu Z."/>
            <person name="Roellig D.M."/>
            <person name="Li N."/>
            <person name="Frace M.A."/>
            <person name="Tang K."/>
            <person name="Arrowood M.J."/>
            <person name="Moss D.M."/>
            <person name="Zhang L."/>
            <person name="Feng Y."/>
            <person name="Xiao L."/>
        </authorList>
    </citation>
    <scope>NUCLEOTIDE SEQUENCE [LARGE SCALE GENOMIC DNA]</scope>
    <source>
        <strain evidence="2 3">CHN_HEN01</strain>
    </source>
</reference>
<organism evidence="2 3">
    <name type="scientific">Cyclospora cayetanensis</name>
    <dbReference type="NCBI Taxonomy" id="88456"/>
    <lineage>
        <taxon>Eukaryota</taxon>
        <taxon>Sar</taxon>
        <taxon>Alveolata</taxon>
        <taxon>Apicomplexa</taxon>
        <taxon>Conoidasida</taxon>
        <taxon>Coccidia</taxon>
        <taxon>Eucoccidiorida</taxon>
        <taxon>Eimeriorina</taxon>
        <taxon>Eimeriidae</taxon>
        <taxon>Cyclospora</taxon>
    </lineage>
</organism>
<dbReference type="Proteomes" id="UP000095192">
    <property type="component" value="Unassembled WGS sequence"/>
</dbReference>
<dbReference type="EMBL" id="JROU02002017">
    <property type="protein sequence ID" value="OEH74536.1"/>
    <property type="molecule type" value="Genomic_DNA"/>
</dbReference>
<feature type="compositionally biased region" description="Basic and acidic residues" evidence="1">
    <location>
        <begin position="487"/>
        <end position="506"/>
    </location>
</feature>
<feature type="compositionally biased region" description="Polar residues" evidence="1">
    <location>
        <begin position="141"/>
        <end position="150"/>
    </location>
</feature>
<sequence length="522" mass="56134">MLLAPRDPMDAEFALRSLHFDGNGGNDTANGAEPTSRSQAAGLTSNLEDAAASSDASSLPQQTAAAPAVFAAEVGDLSREAARKAEEGEPPSGGSTTTTTTTARPYSAFPEEASADDVERAAKKSEPEGGELGSRHPSVEAPQTTFTYTPTEAGEPNLAMPERTLTKDDMWTALPKNIPYEDSTYEAELEGRGGLSDAMHEQDYEGAESSDSVAQEAGDEEALWGLNKRPNTVSKRKSATTMAALGTVAVADFLWRHFFDTIFLNWWWRQLINPDRFKARAVSEHSNAKIHVTIVSDNQKTNRKGKSRKELEALLKSKKSIKIVPITQATKDQVQKAQRMMNSAFEDMDQGIEKPSFQSFIALDGDGNLLGGLVAHSHISEKVQHAKLYVPGEDTAVIQYGLVEALRTAAKDKGITELHILVQTSCGKESTQGAAEAGSAKKVLSLLSLVPVRTERYEYARLTDLKTGGTSGKRHTVAHEAGAADGKAGDSKEAQTAAEEGKDTKKGLRSKIVPVTEVGYKE</sequence>
<comment type="caution">
    <text evidence="2">The sequence shown here is derived from an EMBL/GenBank/DDBJ whole genome shotgun (WGS) entry which is preliminary data.</text>
</comment>
<accession>A0A1D3CTM0</accession>
<name>A0A1D3CTM0_9EIME</name>
<dbReference type="VEuPathDB" id="ToxoDB:cyc_03055"/>
<evidence type="ECO:0000256" key="1">
    <source>
        <dbReference type="SAM" id="MobiDB-lite"/>
    </source>
</evidence>
<dbReference type="InParanoid" id="A0A1D3CTM0"/>
<proteinExistence type="predicted"/>
<feature type="region of interest" description="Disordered" evidence="1">
    <location>
        <begin position="202"/>
        <end position="229"/>
    </location>
</feature>
<keyword evidence="3" id="KW-1185">Reference proteome</keyword>
<gene>
    <name evidence="2" type="ORF">cyc_03055</name>
</gene>
<feature type="compositionally biased region" description="Basic and acidic residues" evidence="1">
    <location>
        <begin position="117"/>
        <end position="138"/>
    </location>
</feature>
<feature type="region of interest" description="Disordered" evidence="1">
    <location>
        <begin position="18"/>
        <end position="162"/>
    </location>
</feature>
<feature type="region of interest" description="Disordered" evidence="1">
    <location>
        <begin position="468"/>
        <end position="510"/>
    </location>
</feature>
<feature type="compositionally biased region" description="Low complexity" evidence="1">
    <location>
        <begin position="49"/>
        <end position="72"/>
    </location>
</feature>
<evidence type="ECO:0000313" key="3">
    <source>
        <dbReference type="Proteomes" id="UP000095192"/>
    </source>
</evidence>